<dbReference type="PANTHER" id="PTHR47510:SF3">
    <property type="entry name" value="ENDO_EXONUCLEASE_PHOSPHATASE DOMAIN-CONTAINING PROTEIN"/>
    <property type="match status" value="1"/>
</dbReference>
<dbReference type="PANTHER" id="PTHR47510">
    <property type="entry name" value="REVERSE TRANSCRIPTASE DOMAIN-CONTAINING PROTEIN"/>
    <property type="match status" value="1"/>
</dbReference>
<protein>
    <submittedName>
        <fullName evidence="1">Uncharacterized protein</fullName>
    </submittedName>
</protein>
<name>A0AAW1LYS6_POPJA</name>
<evidence type="ECO:0000313" key="1">
    <source>
        <dbReference type="EMBL" id="KAK9738980.1"/>
    </source>
</evidence>
<evidence type="ECO:0000313" key="2">
    <source>
        <dbReference type="Proteomes" id="UP001458880"/>
    </source>
</evidence>
<organism evidence="1 2">
    <name type="scientific">Popillia japonica</name>
    <name type="common">Japanese beetle</name>
    <dbReference type="NCBI Taxonomy" id="7064"/>
    <lineage>
        <taxon>Eukaryota</taxon>
        <taxon>Metazoa</taxon>
        <taxon>Ecdysozoa</taxon>
        <taxon>Arthropoda</taxon>
        <taxon>Hexapoda</taxon>
        <taxon>Insecta</taxon>
        <taxon>Pterygota</taxon>
        <taxon>Neoptera</taxon>
        <taxon>Endopterygota</taxon>
        <taxon>Coleoptera</taxon>
        <taxon>Polyphaga</taxon>
        <taxon>Scarabaeiformia</taxon>
        <taxon>Scarabaeidae</taxon>
        <taxon>Rutelinae</taxon>
        <taxon>Popillia</taxon>
    </lineage>
</organism>
<accession>A0AAW1LYS6</accession>
<comment type="caution">
    <text evidence="1">The sequence shown here is derived from an EMBL/GenBank/DDBJ whole genome shotgun (WGS) entry which is preliminary data.</text>
</comment>
<sequence length="196" mass="22768">MCDSLDLVQVIHDPTRITPTSMSLVDLILVLSSASVISSGVLYDLVISDHSLTFVKLDVPGPSCEPRQYTLRDFSRFNYDSFLRDLHAAPWHLIYRISDINEKVATFNTLLYNLFEMHAPYKTIVYKRPQTPWMTDNLRLMMSLRNFTTTSIRREKRAYLKYISRNSDSKSLWKNLQSLNIYNRKGTHPEAATMLI</sequence>
<gene>
    <name evidence="1" type="ORF">QE152_g9440</name>
</gene>
<proteinExistence type="predicted"/>
<dbReference type="AlphaFoldDB" id="A0AAW1LYS6"/>
<reference evidence="1 2" key="1">
    <citation type="journal article" date="2024" name="BMC Genomics">
        <title>De novo assembly and annotation of Popillia japonica's genome with initial clues to its potential as an invasive pest.</title>
        <authorList>
            <person name="Cucini C."/>
            <person name="Boschi S."/>
            <person name="Funari R."/>
            <person name="Cardaioli E."/>
            <person name="Iannotti N."/>
            <person name="Marturano G."/>
            <person name="Paoli F."/>
            <person name="Bruttini M."/>
            <person name="Carapelli A."/>
            <person name="Frati F."/>
            <person name="Nardi F."/>
        </authorList>
    </citation>
    <scope>NUCLEOTIDE SEQUENCE [LARGE SCALE GENOMIC DNA]</scope>
    <source>
        <strain evidence="1">DMR45628</strain>
    </source>
</reference>
<dbReference type="EMBL" id="JASPKY010000080">
    <property type="protein sequence ID" value="KAK9738980.1"/>
    <property type="molecule type" value="Genomic_DNA"/>
</dbReference>
<keyword evidence="2" id="KW-1185">Reference proteome</keyword>
<dbReference type="Proteomes" id="UP001458880">
    <property type="component" value="Unassembled WGS sequence"/>
</dbReference>